<evidence type="ECO:0000313" key="1">
    <source>
        <dbReference type="EMBL" id="HIX05102.1"/>
    </source>
</evidence>
<gene>
    <name evidence="1" type="ORF">H9865_03180</name>
</gene>
<dbReference type="Gene3D" id="2.60.120.10">
    <property type="entry name" value="Jelly Rolls"/>
    <property type="match status" value="2"/>
</dbReference>
<reference evidence="1" key="1">
    <citation type="journal article" date="2021" name="PeerJ">
        <title>Extensive microbial diversity within the chicken gut microbiome revealed by metagenomics and culture.</title>
        <authorList>
            <person name="Gilroy R."/>
            <person name="Ravi A."/>
            <person name="Getino M."/>
            <person name="Pursley I."/>
            <person name="Horton D.L."/>
            <person name="Alikhan N.F."/>
            <person name="Baker D."/>
            <person name="Gharbi K."/>
            <person name="Hall N."/>
            <person name="Watson M."/>
            <person name="Adriaenssens E.M."/>
            <person name="Foster-Nyarko E."/>
            <person name="Jarju S."/>
            <person name="Secka A."/>
            <person name="Antonio M."/>
            <person name="Oren A."/>
            <person name="Chaudhuri R.R."/>
            <person name="La Ragione R."/>
            <person name="Hildebrand F."/>
            <person name="Pallen M.J."/>
        </authorList>
    </citation>
    <scope>NUCLEOTIDE SEQUENCE</scope>
    <source>
        <strain evidence="1">2239</strain>
    </source>
</reference>
<dbReference type="SUPFAM" id="SSF51182">
    <property type="entry name" value="RmlC-like cupins"/>
    <property type="match status" value="1"/>
</dbReference>
<dbReference type="CDD" id="cd07010">
    <property type="entry name" value="cupin_PMI_type_I_N_bac"/>
    <property type="match status" value="1"/>
</dbReference>
<accession>A0A9D1V2U5</accession>
<organism evidence="1 2">
    <name type="scientific">Candidatus Allofournierella pullicola</name>
    <dbReference type="NCBI Taxonomy" id="2838596"/>
    <lineage>
        <taxon>Bacteria</taxon>
        <taxon>Bacillati</taxon>
        <taxon>Bacillota</taxon>
        <taxon>Clostridia</taxon>
        <taxon>Eubacteriales</taxon>
        <taxon>Oscillospiraceae</taxon>
        <taxon>Allofournierella</taxon>
    </lineage>
</organism>
<keyword evidence="1" id="KW-0413">Isomerase</keyword>
<proteinExistence type="predicted"/>
<protein>
    <submittedName>
        <fullName evidence="1">Class I mannose-6-phosphate isomerase</fullName>
    </submittedName>
</protein>
<sequence>MNGLSARPFRLAANRVNYLLPGGEMIDEFLGLERGAVPGASQMWVASTVQSTLPGAADSRSYILPEDGGGCLAGELQKDPAAFLGGAHAAAFGADPGYLLKLLHSSQRLLVQAHPDKAKAEKYFHWPHGKTEAWYVLATEGEAHIWAGFRPGVTREHFAALIERQDTAAILGCLHQFDIAPGDVIFIPAGLPHAMGANSLVAEIQEPTDITLRAEYIRPDGSRLPPESLHGGAGMEALLDCFDFSGAAPQEAVREKYFLRPVARTVPGGREETLIGPEATDCFGLARVCADGPCPRKNPSFRVLLVEKGEGGLSGGGVTLPLKQGTEVFVPAGVKDYTLTPKGKELAVLECVPPAP</sequence>
<name>A0A9D1V2U5_9FIRM</name>
<reference evidence="1" key="2">
    <citation type="submission" date="2021-04" db="EMBL/GenBank/DDBJ databases">
        <authorList>
            <person name="Gilroy R."/>
        </authorList>
    </citation>
    <scope>NUCLEOTIDE SEQUENCE</scope>
    <source>
        <strain evidence="1">2239</strain>
    </source>
</reference>
<dbReference type="GO" id="GO:0016853">
    <property type="term" value="F:isomerase activity"/>
    <property type="evidence" value="ECO:0007669"/>
    <property type="project" value="UniProtKB-KW"/>
</dbReference>
<dbReference type="InterPro" id="IPR011051">
    <property type="entry name" value="RmlC_Cupin_sf"/>
</dbReference>
<dbReference type="EMBL" id="DXFW01000008">
    <property type="protein sequence ID" value="HIX05102.1"/>
    <property type="molecule type" value="Genomic_DNA"/>
</dbReference>
<comment type="caution">
    <text evidence="1">The sequence shown here is derived from an EMBL/GenBank/DDBJ whole genome shotgun (WGS) entry which is preliminary data.</text>
</comment>
<evidence type="ECO:0000313" key="2">
    <source>
        <dbReference type="Proteomes" id="UP000824193"/>
    </source>
</evidence>
<dbReference type="Proteomes" id="UP000824193">
    <property type="component" value="Unassembled WGS sequence"/>
</dbReference>
<dbReference type="InterPro" id="IPR014710">
    <property type="entry name" value="RmlC-like_jellyroll"/>
</dbReference>
<dbReference type="AlphaFoldDB" id="A0A9D1V2U5"/>